<name>A0ABT6H463_9BACI</name>
<dbReference type="Gene3D" id="1.20.120.450">
    <property type="entry name" value="dinb family like domain"/>
    <property type="match status" value="1"/>
</dbReference>
<comment type="caution">
    <text evidence="2">The sequence shown here is derived from an EMBL/GenBank/DDBJ whole genome shotgun (WGS) entry which is preliminary data.</text>
</comment>
<evidence type="ECO:0000313" key="3">
    <source>
        <dbReference type="Proteomes" id="UP001218246"/>
    </source>
</evidence>
<gene>
    <name evidence="2" type="ORF">P6P90_09325</name>
</gene>
<evidence type="ECO:0000313" key="2">
    <source>
        <dbReference type="EMBL" id="MDG5754170.1"/>
    </source>
</evidence>
<sequence>MENLLFTHMKTVRSITENLMAQIPESLADIVPEGFNNSIRWNLGHILFVQERLVFGAAGETLQVPLQYEGLFGAGTKPADWQETPPSFAQLLAESKLQHERIQTFMPERLEEKIPGPFTNRSGMTFHTIGETFLFSFYHEALHVETIKRIYRTIQEHND</sequence>
<dbReference type="Pfam" id="PF12867">
    <property type="entry name" value="DinB_2"/>
    <property type="match status" value="1"/>
</dbReference>
<dbReference type="Proteomes" id="UP001218246">
    <property type="component" value="Unassembled WGS sequence"/>
</dbReference>
<reference evidence="2 3" key="1">
    <citation type="submission" date="2023-04" db="EMBL/GenBank/DDBJ databases">
        <title>Ectobacillus antri isolated from activated sludge.</title>
        <authorList>
            <person name="Yan P."/>
            <person name="Liu X."/>
        </authorList>
    </citation>
    <scope>NUCLEOTIDE SEQUENCE [LARGE SCALE GENOMIC DNA]</scope>
    <source>
        <strain evidence="2 3">C18H</strain>
    </source>
</reference>
<dbReference type="SUPFAM" id="SSF109854">
    <property type="entry name" value="DinB/YfiT-like putative metalloenzymes"/>
    <property type="match status" value="1"/>
</dbReference>
<dbReference type="RefSeq" id="WP_124564796.1">
    <property type="nucleotide sequence ID" value="NZ_JARRRY010000005.1"/>
</dbReference>
<dbReference type="InterPro" id="IPR034660">
    <property type="entry name" value="DinB/YfiT-like"/>
</dbReference>
<dbReference type="EMBL" id="JARULN010000006">
    <property type="protein sequence ID" value="MDG5754170.1"/>
    <property type="molecule type" value="Genomic_DNA"/>
</dbReference>
<keyword evidence="3" id="KW-1185">Reference proteome</keyword>
<accession>A0ABT6H463</accession>
<protein>
    <submittedName>
        <fullName evidence="2">DinB family protein</fullName>
    </submittedName>
</protein>
<evidence type="ECO:0000259" key="1">
    <source>
        <dbReference type="Pfam" id="PF12867"/>
    </source>
</evidence>
<organism evidence="2 3">
    <name type="scientific">Ectobacillus antri</name>
    <dbReference type="NCBI Taxonomy" id="2486280"/>
    <lineage>
        <taxon>Bacteria</taxon>
        <taxon>Bacillati</taxon>
        <taxon>Bacillota</taxon>
        <taxon>Bacilli</taxon>
        <taxon>Bacillales</taxon>
        <taxon>Bacillaceae</taxon>
        <taxon>Ectobacillus</taxon>
    </lineage>
</organism>
<proteinExistence type="predicted"/>
<feature type="domain" description="DinB-like" evidence="1">
    <location>
        <begin position="10"/>
        <end position="147"/>
    </location>
</feature>
<dbReference type="InterPro" id="IPR024775">
    <property type="entry name" value="DinB-like"/>
</dbReference>